<dbReference type="RefSeq" id="WP_008333310.1">
    <property type="nucleotide sequence ID" value="NZ_CH902578.1"/>
</dbReference>
<evidence type="ECO:0000259" key="6">
    <source>
        <dbReference type="Pfam" id="PF12698"/>
    </source>
</evidence>
<evidence type="ECO:0000256" key="5">
    <source>
        <dbReference type="SAM" id="Phobius"/>
    </source>
</evidence>
<feature type="transmembrane region" description="Helical" evidence="5">
    <location>
        <begin position="334"/>
        <end position="354"/>
    </location>
</feature>
<dbReference type="Gene3D" id="3.40.1710.10">
    <property type="entry name" value="abc type-2 transporter like domain"/>
    <property type="match status" value="1"/>
</dbReference>
<feature type="transmembrane region" description="Helical" evidence="5">
    <location>
        <begin position="266"/>
        <end position="291"/>
    </location>
</feature>
<evidence type="ECO:0000256" key="1">
    <source>
        <dbReference type="ARBA" id="ARBA00004141"/>
    </source>
</evidence>
<feature type="transmembrane region" description="Helical" evidence="5">
    <location>
        <begin position="230"/>
        <end position="259"/>
    </location>
</feature>
<name>A3VB15_9RHOB</name>
<dbReference type="GO" id="GO:0016020">
    <property type="term" value="C:membrane"/>
    <property type="evidence" value="ECO:0007669"/>
    <property type="project" value="UniProtKB-SubCell"/>
</dbReference>
<comment type="caution">
    <text evidence="7">The sequence shown here is derived from an EMBL/GenBank/DDBJ whole genome shotgun (WGS) entry which is preliminary data.</text>
</comment>
<keyword evidence="4 5" id="KW-0472">Membrane</keyword>
<dbReference type="GO" id="GO:0140359">
    <property type="term" value="F:ABC-type transporter activity"/>
    <property type="evidence" value="ECO:0007669"/>
    <property type="project" value="InterPro"/>
</dbReference>
<dbReference type="AlphaFoldDB" id="A3VB15"/>
<gene>
    <name evidence="7" type="ORF">RB2654_15726</name>
</gene>
<feature type="transmembrane region" description="Helical" evidence="5">
    <location>
        <begin position="17"/>
        <end position="36"/>
    </location>
</feature>
<evidence type="ECO:0000256" key="3">
    <source>
        <dbReference type="ARBA" id="ARBA00022989"/>
    </source>
</evidence>
<evidence type="ECO:0000313" key="8">
    <source>
        <dbReference type="Proteomes" id="UP000002931"/>
    </source>
</evidence>
<dbReference type="PANTHER" id="PTHR43077">
    <property type="entry name" value="TRANSPORT PERMEASE YVFS-RELATED"/>
    <property type="match status" value="1"/>
</dbReference>
<evidence type="ECO:0000313" key="7">
    <source>
        <dbReference type="EMBL" id="EAQ14133.1"/>
    </source>
</evidence>
<dbReference type="STRING" id="314271.RB2654_15726"/>
<evidence type="ECO:0000256" key="4">
    <source>
        <dbReference type="ARBA" id="ARBA00023136"/>
    </source>
</evidence>
<dbReference type="EMBL" id="AAMT01000002">
    <property type="protein sequence ID" value="EAQ14133.1"/>
    <property type="molecule type" value="Genomic_DNA"/>
</dbReference>
<accession>A3VB15</accession>
<keyword evidence="3 5" id="KW-1133">Transmembrane helix</keyword>
<protein>
    <recommendedName>
        <fullName evidence="6">ABC-2 type transporter transmembrane domain-containing protein</fullName>
    </recommendedName>
</protein>
<comment type="subcellular location">
    <subcellularLocation>
        <location evidence="1">Membrane</location>
        <topology evidence="1">Multi-pass membrane protein</topology>
    </subcellularLocation>
</comment>
<keyword evidence="8" id="KW-1185">Reference proteome</keyword>
<dbReference type="PANTHER" id="PTHR43077:SF5">
    <property type="entry name" value="PHAGE INFECTION PROTEIN"/>
    <property type="match status" value="1"/>
</dbReference>
<dbReference type="Proteomes" id="UP000002931">
    <property type="component" value="Unassembled WGS sequence"/>
</dbReference>
<dbReference type="Pfam" id="PF12698">
    <property type="entry name" value="ABC2_membrane_3"/>
    <property type="match status" value="1"/>
</dbReference>
<dbReference type="OrthoDB" id="9255917at2"/>
<dbReference type="InterPro" id="IPR013525">
    <property type="entry name" value="ABC2_TM"/>
</dbReference>
<feature type="transmembrane region" description="Helical" evidence="5">
    <location>
        <begin position="191"/>
        <end position="210"/>
    </location>
</feature>
<feature type="domain" description="ABC-2 type transporter transmembrane" evidence="6">
    <location>
        <begin position="18"/>
        <end position="160"/>
    </location>
</feature>
<reference evidence="7 8" key="1">
    <citation type="journal article" date="2010" name="J. Bacteriol.">
        <title>Genome sequences of Pelagibaca bermudensis HTCC2601T and Maritimibacter alkaliphilus HTCC2654T, the type strains of two marine Roseobacter genera.</title>
        <authorList>
            <person name="Thrash J.C."/>
            <person name="Cho J.C."/>
            <person name="Ferriera S."/>
            <person name="Johnson J."/>
            <person name="Vergin K.L."/>
            <person name="Giovannoni S.J."/>
        </authorList>
    </citation>
    <scope>NUCLEOTIDE SEQUENCE [LARGE SCALE GENOMIC DNA]</scope>
    <source>
        <strain evidence="7 8">HTCC2654</strain>
    </source>
</reference>
<organism evidence="7 8">
    <name type="scientific">Maritimibacter alkaliphilus HTCC2654</name>
    <dbReference type="NCBI Taxonomy" id="314271"/>
    <lineage>
        <taxon>Bacteria</taxon>
        <taxon>Pseudomonadati</taxon>
        <taxon>Pseudomonadota</taxon>
        <taxon>Alphaproteobacteria</taxon>
        <taxon>Rhodobacterales</taxon>
        <taxon>Roseobacteraceae</taxon>
        <taxon>Maritimibacter</taxon>
    </lineage>
</organism>
<proteinExistence type="predicted"/>
<dbReference type="HOGENOM" id="CLU_745572_0_0_5"/>
<dbReference type="InterPro" id="IPR051328">
    <property type="entry name" value="T7SS_ABC-Transporter"/>
</dbReference>
<sequence length="371" mass="38910">MKTHINSFFEGPMAKQAIIVPVLIMLIFSVFTLTAPMDPEKTAQAMTLGIVNQDEGLPMPPVKVSERMLQGLGGQMPFATQSFDNRDDAVAALEAGDLSVLLVFPTDFSAKAFKGEQARFEIVTSPAVTVAEFQMAQQLERMLPAAMSAGVASLRLAMKEGSMPTGEMPVAADVTSVVEAGPMASMQAPFAMLYTTWLASLVGAVMMTLATRGRADRGTVALTRTLIPVLVMGLASLCLALVVGATAGWGAFLPAWLVVWPTAIALSWLFVGLLSLLGLWVVILLLPLAFYQSAIGGVMAPAAAAPEWLSRITSWAGLEQIGAAYRGAVHGVAMPYPVVLVAIIAILGLALIWIRAALPARAGATGATTAA</sequence>
<evidence type="ECO:0000256" key="2">
    <source>
        <dbReference type="ARBA" id="ARBA00022692"/>
    </source>
</evidence>
<keyword evidence="2 5" id="KW-0812">Transmembrane</keyword>